<dbReference type="EMBL" id="NBII01000010">
    <property type="protein sequence ID" value="PAV15397.1"/>
    <property type="molecule type" value="Genomic_DNA"/>
</dbReference>
<reference evidence="1 2" key="1">
    <citation type="journal article" date="2017" name="Mol. Ecol.">
        <title>Comparative and population genomic landscape of Phellinus noxius: A hypervariable fungus causing root rot in trees.</title>
        <authorList>
            <person name="Chung C.L."/>
            <person name="Lee T.J."/>
            <person name="Akiba M."/>
            <person name="Lee H.H."/>
            <person name="Kuo T.H."/>
            <person name="Liu D."/>
            <person name="Ke H.M."/>
            <person name="Yokoi T."/>
            <person name="Roa M.B."/>
            <person name="Lu M.J."/>
            <person name="Chang Y.Y."/>
            <person name="Ann P.J."/>
            <person name="Tsai J.N."/>
            <person name="Chen C.Y."/>
            <person name="Tzean S.S."/>
            <person name="Ota Y."/>
            <person name="Hattori T."/>
            <person name="Sahashi N."/>
            <person name="Liou R.F."/>
            <person name="Kikuchi T."/>
            <person name="Tsai I.J."/>
        </authorList>
    </citation>
    <scope>NUCLEOTIDE SEQUENCE [LARGE SCALE GENOMIC DNA]</scope>
    <source>
        <strain evidence="1 2">FFPRI411160</strain>
    </source>
</reference>
<dbReference type="AlphaFoldDB" id="A0A286U750"/>
<sequence>MAVLARHALESPLNHYHSADCAISPVQSPEATSTRSLSVIMLESQSEAFPMPELQKKTNETLSEPFEPFTHQTLLVKPFDDETRRDIDFQKQLHEKLLELILELHAWSTSRPELESTAAGDILVDEAQSIINTEREQGMLSILFVFNVLDSNTQNLGRRLLSCAARHSTFVCGIGLDYELIRAAFVVRCQDINWFVHLRGCGERVSKQRDGLDADILNSWAANLMDHCRHKYTCIWTSSLITIKMKAQFSRILSYWLRSSRPPALDPILAWLKF</sequence>
<keyword evidence="2" id="KW-1185">Reference proteome</keyword>
<evidence type="ECO:0000313" key="1">
    <source>
        <dbReference type="EMBL" id="PAV15397.1"/>
    </source>
</evidence>
<protein>
    <submittedName>
        <fullName evidence="1">Uncharacterized protein</fullName>
    </submittedName>
</protein>
<dbReference type="InParanoid" id="A0A286U750"/>
<dbReference type="Proteomes" id="UP000217199">
    <property type="component" value="Unassembled WGS sequence"/>
</dbReference>
<dbReference type="OrthoDB" id="3224400at2759"/>
<organism evidence="1 2">
    <name type="scientific">Pyrrhoderma noxium</name>
    <dbReference type="NCBI Taxonomy" id="2282107"/>
    <lineage>
        <taxon>Eukaryota</taxon>
        <taxon>Fungi</taxon>
        <taxon>Dikarya</taxon>
        <taxon>Basidiomycota</taxon>
        <taxon>Agaricomycotina</taxon>
        <taxon>Agaricomycetes</taxon>
        <taxon>Hymenochaetales</taxon>
        <taxon>Hymenochaetaceae</taxon>
        <taxon>Pyrrhoderma</taxon>
    </lineage>
</organism>
<gene>
    <name evidence="1" type="ORF">PNOK_0916000</name>
</gene>
<comment type="caution">
    <text evidence="1">The sequence shown here is derived from an EMBL/GenBank/DDBJ whole genome shotgun (WGS) entry which is preliminary data.</text>
</comment>
<evidence type="ECO:0000313" key="2">
    <source>
        <dbReference type="Proteomes" id="UP000217199"/>
    </source>
</evidence>
<name>A0A286U750_9AGAM</name>
<accession>A0A286U750</accession>
<proteinExistence type="predicted"/>